<evidence type="ECO:0000256" key="1">
    <source>
        <dbReference type="SAM" id="Coils"/>
    </source>
</evidence>
<feature type="domain" description="Multidrug resistance protein MdtA-like barrel-sandwich hybrid" evidence="2">
    <location>
        <begin position="63"/>
        <end position="102"/>
    </location>
</feature>
<evidence type="ECO:0000259" key="2">
    <source>
        <dbReference type="Pfam" id="PF25917"/>
    </source>
</evidence>
<organism evidence="3">
    <name type="scientific">marine sediment metagenome</name>
    <dbReference type="NCBI Taxonomy" id="412755"/>
    <lineage>
        <taxon>unclassified sequences</taxon>
        <taxon>metagenomes</taxon>
        <taxon>ecological metagenomes</taxon>
    </lineage>
</organism>
<feature type="non-terminal residue" evidence="3">
    <location>
        <position position="135"/>
    </location>
</feature>
<dbReference type="PANTHER" id="PTHR30158">
    <property type="entry name" value="ACRA/E-RELATED COMPONENT OF DRUG EFFLUX TRANSPORTER"/>
    <property type="match status" value="1"/>
</dbReference>
<dbReference type="GO" id="GO:0046677">
    <property type="term" value="P:response to antibiotic"/>
    <property type="evidence" value="ECO:0007669"/>
    <property type="project" value="TreeGrafter"/>
</dbReference>
<dbReference type="SUPFAM" id="SSF111369">
    <property type="entry name" value="HlyD-like secretion proteins"/>
    <property type="match status" value="1"/>
</dbReference>
<gene>
    <name evidence="3" type="ORF">S06H3_36260</name>
</gene>
<comment type="caution">
    <text evidence="3">The sequence shown here is derived from an EMBL/GenBank/DDBJ whole genome shotgun (WGS) entry which is preliminary data.</text>
</comment>
<dbReference type="PROSITE" id="PS51257">
    <property type="entry name" value="PROKAR_LIPOPROTEIN"/>
    <property type="match status" value="1"/>
</dbReference>
<dbReference type="Gene3D" id="1.10.287.470">
    <property type="entry name" value="Helix hairpin bin"/>
    <property type="match status" value="1"/>
</dbReference>
<sequence length="135" mass="14516">MSRSSNFSAGFGALGLILFGLIGCGSKETAKTELPTPMVTVTPPIEKTIPRYEYATGRTAPLEQVEIRARVNGYLKKIDFKPGQEVAKGDKLFEIDPEPYKADLAKAKAAQATAEGELATAEADLARAKSRELIT</sequence>
<name>X1PEV2_9ZZZZ</name>
<reference evidence="3" key="1">
    <citation type="journal article" date="2014" name="Front. Microbiol.">
        <title>High frequency of phylogenetically diverse reductive dehalogenase-homologous genes in deep subseafloor sedimentary metagenomes.</title>
        <authorList>
            <person name="Kawai M."/>
            <person name="Futagami T."/>
            <person name="Toyoda A."/>
            <person name="Takaki Y."/>
            <person name="Nishi S."/>
            <person name="Hori S."/>
            <person name="Arai W."/>
            <person name="Tsubouchi T."/>
            <person name="Morono Y."/>
            <person name="Uchiyama I."/>
            <person name="Ito T."/>
            <person name="Fujiyama A."/>
            <person name="Inagaki F."/>
            <person name="Takami H."/>
        </authorList>
    </citation>
    <scope>NUCLEOTIDE SEQUENCE</scope>
    <source>
        <strain evidence="3">Expedition CK06-06</strain>
    </source>
</reference>
<proteinExistence type="predicted"/>
<accession>X1PEV2</accession>
<dbReference type="Pfam" id="PF25917">
    <property type="entry name" value="BSH_RND"/>
    <property type="match status" value="1"/>
</dbReference>
<dbReference type="GO" id="GO:0005886">
    <property type="term" value="C:plasma membrane"/>
    <property type="evidence" value="ECO:0007669"/>
    <property type="project" value="TreeGrafter"/>
</dbReference>
<evidence type="ECO:0000313" key="3">
    <source>
        <dbReference type="EMBL" id="GAI29444.1"/>
    </source>
</evidence>
<dbReference type="PANTHER" id="PTHR30158:SF10">
    <property type="entry name" value="CATION EFFLUX PUMP"/>
    <property type="match status" value="1"/>
</dbReference>
<feature type="coiled-coil region" evidence="1">
    <location>
        <begin position="104"/>
        <end position="131"/>
    </location>
</feature>
<dbReference type="InterPro" id="IPR058625">
    <property type="entry name" value="MdtA-like_BSH"/>
</dbReference>
<dbReference type="AlphaFoldDB" id="X1PEV2"/>
<protein>
    <recommendedName>
        <fullName evidence="2">Multidrug resistance protein MdtA-like barrel-sandwich hybrid domain-containing protein</fullName>
    </recommendedName>
</protein>
<dbReference type="Gene3D" id="2.40.50.100">
    <property type="match status" value="1"/>
</dbReference>
<dbReference type="EMBL" id="BARV01021948">
    <property type="protein sequence ID" value="GAI29444.1"/>
    <property type="molecule type" value="Genomic_DNA"/>
</dbReference>
<keyword evidence="1" id="KW-0175">Coiled coil</keyword>